<gene>
    <name evidence="1" type="ORF">RhiirC2_721151</name>
</gene>
<evidence type="ECO:0000313" key="2">
    <source>
        <dbReference type="Proteomes" id="UP000233469"/>
    </source>
</evidence>
<evidence type="ECO:0000313" key="1">
    <source>
        <dbReference type="EMBL" id="PKK57552.1"/>
    </source>
</evidence>
<organism evidence="1 2">
    <name type="scientific">Rhizophagus irregularis</name>
    <dbReference type="NCBI Taxonomy" id="588596"/>
    <lineage>
        <taxon>Eukaryota</taxon>
        <taxon>Fungi</taxon>
        <taxon>Fungi incertae sedis</taxon>
        <taxon>Mucoromycota</taxon>
        <taxon>Glomeromycotina</taxon>
        <taxon>Glomeromycetes</taxon>
        <taxon>Glomerales</taxon>
        <taxon>Glomeraceae</taxon>
        <taxon>Rhizophagus</taxon>
    </lineage>
</organism>
<dbReference type="EMBL" id="LLXL01004287">
    <property type="protein sequence ID" value="PKK57552.1"/>
    <property type="molecule type" value="Genomic_DNA"/>
</dbReference>
<accession>A0A2N1M7F6</accession>
<comment type="caution">
    <text evidence="1">The sequence shown here is derived from an EMBL/GenBank/DDBJ whole genome shotgun (WGS) entry which is preliminary data.</text>
</comment>
<dbReference type="Proteomes" id="UP000233469">
    <property type="component" value="Unassembled WGS sequence"/>
</dbReference>
<dbReference type="VEuPathDB" id="FungiDB:RhiirA1_482912"/>
<dbReference type="VEuPathDB" id="FungiDB:FUN_025116"/>
<proteinExistence type="predicted"/>
<reference evidence="1 2" key="1">
    <citation type="submission" date="2016-04" db="EMBL/GenBank/DDBJ databases">
        <title>Genome analyses suggest a sexual origin of heterokaryosis in a supposedly ancient asexual fungus.</title>
        <authorList>
            <person name="Ropars J."/>
            <person name="Sedzielewska K."/>
            <person name="Noel J."/>
            <person name="Charron P."/>
            <person name="Farinelli L."/>
            <person name="Marton T."/>
            <person name="Kruger M."/>
            <person name="Pelin A."/>
            <person name="Brachmann A."/>
            <person name="Corradi N."/>
        </authorList>
    </citation>
    <scope>NUCLEOTIDE SEQUENCE [LARGE SCALE GENOMIC DNA]</scope>
    <source>
        <strain evidence="1 2">C2</strain>
    </source>
</reference>
<dbReference type="AlphaFoldDB" id="A0A2N1M7F6"/>
<reference evidence="1 2" key="2">
    <citation type="submission" date="2017-10" db="EMBL/GenBank/DDBJ databases">
        <title>Extensive intraspecific genome diversity in a model arbuscular mycorrhizal fungus.</title>
        <authorList>
            <person name="Chen E.C.H."/>
            <person name="Morin E."/>
            <person name="Baudet D."/>
            <person name="Noel J."/>
            <person name="Ndikumana S."/>
            <person name="Charron P."/>
            <person name="St-Onge C."/>
            <person name="Giorgi J."/>
            <person name="Grigoriev I.V."/>
            <person name="Roux C."/>
            <person name="Martin F.M."/>
            <person name="Corradi N."/>
        </authorList>
    </citation>
    <scope>NUCLEOTIDE SEQUENCE [LARGE SCALE GENOMIC DNA]</scope>
    <source>
        <strain evidence="1 2">C2</strain>
    </source>
</reference>
<sequence>MIYGNLYDLWNQNYVIIENDGNAKYFTRITLGACDNPTLFVSSNFKCILIMDEMDLPLAGPPLLNRFEKQKILYSLEKLSAMSTFFNSENCESKVKKELSELWKKFFMDNTIINIDNLCEPKPSMYIMSRSINDLEFPFSYYFMNLINYYEKYYFEELDILRQDSENINNESYADHIEDFKNNLISIHPYFEYLQRYSEFYYNDFISIILSTYSIKLPSKENLDFILRNLIEVTEDKIIDPFILHIYWWKYSNEILIQLKLVETFPNIIIKVQNDFVVHGKLAQDLFRESINSILQNICDDKPWKQDMDYILSILSVTEEIDDDLGKFSNLIICNDLLKINSIPLEKIKEIIYLGKSGKKQEFITAEIINLVFNSLDDNNNDITPIISFISFITRNLKLIPLESDVRLILYKNIFSQSSFILMNSIIEKIFTIEFQQNKEIFFMLMKNPEESLRQSIRLKTINDNIKDIDSNIAELCCDIIQKIFSKFEFNELSPYFKYAIESFVQEDLLLQQIFILQQITSIAFLKEFINQFWKKYFSLSSSMIKEINDIMKINNDSFIQSIRFYFALELNSFDNIKHHEIIKEEFTCLKLMKHLYPIIRFVKILSFKLEHHLTKKEAQNMTFHEFIKKESADDNEYANLKSLFEEFAFSWNYIINYIFEYQCKELPHNKLIMNLDLPVIFGLVEQKDNGIYLCAIVDFLIKLHNEFLDNIIAIPIGKCEYLKFLEDLSWNKLTPKTYFIIPKKVDQAQDNNFINYDWDDKIFKYNQRNLEIEDDTNLIFDLQKIEMKLAKKLIHNKVYFEMEDNQFYLKNFSFKHELFYYSPRILFEIKKILPQEPISEEKRLIILALLDPSKSLYNSSNSIDLPEVISLFETILCFIKELSIKNNNILILDLIDQWLKLMSKKLDLFTLHGK</sequence>
<dbReference type="VEuPathDB" id="FungiDB:RhiirA1_543656"/>
<name>A0A2N1M7F6_9GLOM</name>
<protein>
    <submittedName>
        <fullName evidence="1">Uncharacterized protein</fullName>
    </submittedName>
</protein>